<keyword evidence="2" id="KW-0812">Transmembrane</keyword>
<dbReference type="NCBIfam" id="NF045889">
    <property type="entry name" value="ICE_Mbov_0396_TM"/>
    <property type="match status" value="1"/>
</dbReference>
<feature type="transmembrane region" description="Helical" evidence="2">
    <location>
        <begin position="231"/>
        <end position="249"/>
    </location>
</feature>
<evidence type="ECO:0000256" key="2">
    <source>
        <dbReference type="SAM" id="Phobius"/>
    </source>
</evidence>
<dbReference type="Proteomes" id="UP000823863">
    <property type="component" value="Unassembled WGS sequence"/>
</dbReference>
<feature type="transmembrane region" description="Helical" evidence="2">
    <location>
        <begin position="144"/>
        <end position="165"/>
    </location>
</feature>
<feature type="compositionally biased region" description="Low complexity" evidence="1">
    <location>
        <begin position="402"/>
        <end position="415"/>
    </location>
</feature>
<feature type="transmembrane region" description="Helical" evidence="2">
    <location>
        <begin position="294"/>
        <end position="318"/>
    </location>
</feature>
<accession>A0A9D2PTG6</accession>
<proteinExistence type="predicted"/>
<organism evidence="3 4">
    <name type="scientific">Candidatus Enterocloster excrementigallinarum</name>
    <dbReference type="NCBI Taxonomy" id="2838558"/>
    <lineage>
        <taxon>Bacteria</taxon>
        <taxon>Bacillati</taxon>
        <taxon>Bacillota</taxon>
        <taxon>Clostridia</taxon>
        <taxon>Lachnospirales</taxon>
        <taxon>Lachnospiraceae</taxon>
        <taxon>Enterocloster</taxon>
    </lineage>
</organism>
<feature type="transmembrane region" description="Helical" evidence="2">
    <location>
        <begin position="102"/>
        <end position="123"/>
    </location>
</feature>
<reference evidence="3" key="2">
    <citation type="submission" date="2021-04" db="EMBL/GenBank/DDBJ databases">
        <authorList>
            <person name="Gilroy R."/>
        </authorList>
    </citation>
    <scope>NUCLEOTIDE SEQUENCE</scope>
    <source>
        <strain evidence="3">CHK198-12963</strain>
    </source>
</reference>
<keyword evidence="2" id="KW-1133">Transmembrane helix</keyword>
<dbReference type="AlphaFoldDB" id="A0A9D2PTG6"/>
<gene>
    <name evidence="3" type="ORF">H9931_01760</name>
</gene>
<sequence length="415" mass="45600">MEYVSLSFTSLLQDILGAVFDTVLAPVLRDVASVLINAAGILIQEVLSNFLLKQWIIFLKAVYFLECIFDVFSGVSPVRVEDVSEPITLIEYFFRIEPVQQAFLAITAMAVAISFITTIVAVTRSMSDMLWENKTPLSTVLNQGLKAAASFMLIPIVCLFFLQMVTQVTVVINSAMVQQNADTTMSDVLFISAAGMGAKSDEIREEYSYGQKYEDAEQVKKDFDITKFDYVLAYASSILVALLMLCSILQFIQRIIMVLLLFLVSPFFVSYMPLDGGAKFKEWREMFVAQMISAFGPIIAMKIYFLVAPTLVGGGVSYGVNSYTEACIKLFIIIGGAFAVYKSRLLLISIVNPAAADSLAESGIISSFIAGRVVGVIGQQLKSRSFKQRREKKSESGGDSKGGQSQMKGQAFTGK</sequence>
<dbReference type="NCBIfam" id="NF045848">
    <property type="entry name" value="MMCAP2_0566_fam"/>
    <property type="match status" value="1"/>
</dbReference>
<evidence type="ECO:0000313" key="3">
    <source>
        <dbReference type="EMBL" id="HJC65432.1"/>
    </source>
</evidence>
<dbReference type="EMBL" id="DWWB01000006">
    <property type="protein sequence ID" value="HJC65432.1"/>
    <property type="molecule type" value="Genomic_DNA"/>
</dbReference>
<feature type="transmembrane region" description="Helical" evidence="2">
    <location>
        <begin position="256"/>
        <end position="274"/>
    </location>
</feature>
<keyword evidence="2" id="KW-0472">Membrane</keyword>
<evidence type="ECO:0000313" key="4">
    <source>
        <dbReference type="Proteomes" id="UP000823863"/>
    </source>
</evidence>
<reference evidence="3" key="1">
    <citation type="journal article" date="2021" name="PeerJ">
        <title>Extensive microbial diversity within the chicken gut microbiome revealed by metagenomics and culture.</title>
        <authorList>
            <person name="Gilroy R."/>
            <person name="Ravi A."/>
            <person name="Getino M."/>
            <person name="Pursley I."/>
            <person name="Horton D.L."/>
            <person name="Alikhan N.F."/>
            <person name="Baker D."/>
            <person name="Gharbi K."/>
            <person name="Hall N."/>
            <person name="Watson M."/>
            <person name="Adriaenssens E.M."/>
            <person name="Foster-Nyarko E."/>
            <person name="Jarju S."/>
            <person name="Secka A."/>
            <person name="Antonio M."/>
            <person name="Oren A."/>
            <person name="Chaudhuri R.R."/>
            <person name="La Ragione R."/>
            <person name="Hildebrand F."/>
            <person name="Pallen M.J."/>
        </authorList>
    </citation>
    <scope>NUCLEOTIDE SEQUENCE</scope>
    <source>
        <strain evidence="3">CHK198-12963</strain>
    </source>
</reference>
<feature type="region of interest" description="Disordered" evidence="1">
    <location>
        <begin position="382"/>
        <end position="415"/>
    </location>
</feature>
<evidence type="ECO:0000256" key="1">
    <source>
        <dbReference type="SAM" id="MobiDB-lite"/>
    </source>
</evidence>
<protein>
    <submittedName>
        <fullName evidence="3">Uncharacterized protein</fullName>
    </submittedName>
</protein>
<name>A0A9D2PTG6_9FIRM</name>
<comment type="caution">
    <text evidence="3">The sequence shown here is derived from an EMBL/GenBank/DDBJ whole genome shotgun (WGS) entry which is preliminary data.</text>
</comment>